<dbReference type="RefSeq" id="WP_386046133.1">
    <property type="nucleotide sequence ID" value="NZ_JBHUIO010000005.1"/>
</dbReference>
<evidence type="ECO:0000313" key="3">
    <source>
        <dbReference type="Proteomes" id="UP001597343"/>
    </source>
</evidence>
<sequence>MSYQGKTDWKHEDVVTELDMNRIESGIGEAHQRLDALTPEQIGAETPSAAQAKVDAHAGQASGAHKASAIRLEDAGGHFTSTDVEGALAEVFTHGVDGKAQVASAINAKGGAVPGSAPYSFQELADGVSSIKDGDYSVGDTIPVTALGKNVLIDLQIEYIQGVNGMRLINPNSFRTRSSINVFAYDATGTQKWAKQVSGNSTIADFVVTEGEGTYAIIAAGSSGEGAVYFISSSGVSTQLSGQGIGSPNVMEYYNGHLYIGTTGRTITKQVVTSNTITTAWSYSFDSVIGNSVYSIGVDGEGSVYYTYLSTEAGNLRKRKSDGAIAWTYAAQISSPYVHVDRTNHRLYVKTGTTILRVNPDTGEAIWSRTPFAGSGSCFILGTDHEGNVYVSQSSNSGFAKLSPEGVVLWVETSIRTIYSSSRNTVVGDTVYLFNPYGYNNSVEMTRLVQSLTITS</sequence>
<comment type="caution">
    <text evidence="2">The sequence shown here is derived from an EMBL/GenBank/DDBJ whole genome shotgun (WGS) entry which is preliminary data.</text>
</comment>
<dbReference type="InterPro" id="IPR011042">
    <property type="entry name" value="6-blade_b-propeller_TolB-like"/>
</dbReference>
<proteinExistence type="predicted"/>
<organism evidence="2 3">
    <name type="scientific">Tumebacillus lipolyticus</name>
    <dbReference type="NCBI Taxonomy" id="1280370"/>
    <lineage>
        <taxon>Bacteria</taxon>
        <taxon>Bacillati</taxon>
        <taxon>Bacillota</taxon>
        <taxon>Bacilli</taxon>
        <taxon>Bacillales</taxon>
        <taxon>Alicyclobacillaceae</taxon>
        <taxon>Tumebacillus</taxon>
    </lineage>
</organism>
<accession>A0ABW4ZXR1</accession>
<evidence type="ECO:0000313" key="2">
    <source>
        <dbReference type="EMBL" id="MFD2170304.1"/>
    </source>
</evidence>
<dbReference type="Gene3D" id="2.120.10.30">
    <property type="entry name" value="TolB, C-terminal domain"/>
    <property type="match status" value="1"/>
</dbReference>
<feature type="domain" description="Pyrrolo-quinoline quinone repeat" evidence="1">
    <location>
        <begin position="321"/>
        <end position="437"/>
    </location>
</feature>
<keyword evidence="3" id="KW-1185">Reference proteome</keyword>
<protein>
    <submittedName>
        <fullName evidence="2">PQQ-binding-like beta-propeller repeat protein</fullName>
    </submittedName>
</protein>
<evidence type="ECO:0000259" key="1">
    <source>
        <dbReference type="Pfam" id="PF13360"/>
    </source>
</evidence>
<dbReference type="EMBL" id="JBHUIO010000005">
    <property type="protein sequence ID" value="MFD2170304.1"/>
    <property type="molecule type" value="Genomic_DNA"/>
</dbReference>
<dbReference type="InterPro" id="IPR002372">
    <property type="entry name" value="PQQ_rpt_dom"/>
</dbReference>
<name>A0ABW4ZXR1_9BACL</name>
<dbReference type="Pfam" id="PF13360">
    <property type="entry name" value="PQQ_2"/>
    <property type="match status" value="1"/>
</dbReference>
<gene>
    <name evidence="2" type="ORF">ACFSOY_09865</name>
</gene>
<dbReference type="SUPFAM" id="SSF63829">
    <property type="entry name" value="Calcium-dependent phosphotriesterase"/>
    <property type="match status" value="1"/>
</dbReference>
<dbReference type="Proteomes" id="UP001597343">
    <property type="component" value="Unassembled WGS sequence"/>
</dbReference>
<reference evidence="3" key="1">
    <citation type="journal article" date="2019" name="Int. J. Syst. Evol. Microbiol.">
        <title>The Global Catalogue of Microorganisms (GCM) 10K type strain sequencing project: providing services to taxonomists for standard genome sequencing and annotation.</title>
        <authorList>
            <consortium name="The Broad Institute Genomics Platform"/>
            <consortium name="The Broad Institute Genome Sequencing Center for Infectious Disease"/>
            <person name="Wu L."/>
            <person name="Ma J."/>
        </authorList>
    </citation>
    <scope>NUCLEOTIDE SEQUENCE [LARGE SCALE GENOMIC DNA]</scope>
    <source>
        <strain evidence="3">CGMCC 1.13574</strain>
    </source>
</reference>